<feature type="compositionally biased region" description="Low complexity" evidence="1">
    <location>
        <begin position="173"/>
        <end position="191"/>
    </location>
</feature>
<dbReference type="InterPro" id="IPR021235">
    <property type="entry name" value="DUF2637"/>
</dbReference>
<keyword evidence="2" id="KW-1133">Transmembrane helix</keyword>
<accession>A0A2S6A276</accession>
<feature type="transmembrane region" description="Helical" evidence="2">
    <location>
        <begin position="46"/>
        <end position="69"/>
    </location>
</feature>
<protein>
    <submittedName>
        <fullName evidence="3">Uncharacterized protein</fullName>
    </submittedName>
</protein>
<dbReference type="EMBL" id="PSZD01000015">
    <property type="protein sequence ID" value="PPJ25680.1"/>
    <property type="molecule type" value="Genomic_DNA"/>
</dbReference>
<organism evidence="3 4">
    <name type="scientific">Nocardia nova</name>
    <dbReference type="NCBI Taxonomy" id="37330"/>
    <lineage>
        <taxon>Bacteria</taxon>
        <taxon>Bacillati</taxon>
        <taxon>Actinomycetota</taxon>
        <taxon>Actinomycetes</taxon>
        <taxon>Mycobacteriales</taxon>
        <taxon>Nocardiaceae</taxon>
        <taxon>Nocardia</taxon>
    </lineage>
</organism>
<evidence type="ECO:0000313" key="4">
    <source>
        <dbReference type="Proteomes" id="UP000238356"/>
    </source>
</evidence>
<reference evidence="3 4" key="1">
    <citation type="submission" date="2018-02" db="EMBL/GenBank/DDBJ databases">
        <title>8 Nocardia nova and 1 Nocardia cyriacigeorgica strain used for evolution to TMP-SMX.</title>
        <authorList>
            <person name="Mehta H."/>
            <person name="Weng J."/>
            <person name="Shamoo Y."/>
        </authorList>
    </citation>
    <scope>NUCLEOTIDE SEQUENCE [LARGE SCALE GENOMIC DNA]</scope>
    <source>
        <strain evidence="3 4">BAA2227</strain>
    </source>
</reference>
<evidence type="ECO:0000313" key="3">
    <source>
        <dbReference type="EMBL" id="PPJ25680.1"/>
    </source>
</evidence>
<name>A0A2S6A276_9NOCA</name>
<evidence type="ECO:0000256" key="2">
    <source>
        <dbReference type="SAM" id="Phobius"/>
    </source>
</evidence>
<evidence type="ECO:0000256" key="1">
    <source>
        <dbReference type="SAM" id="MobiDB-lite"/>
    </source>
</evidence>
<keyword evidence="2" id="KW-0472">Membrane</keyword>
<dbReference type="SUPFAM" id="SSF88659">
    <property type="entry name" value="Sigma3 and sigma4 domains of RNA polymerase sigma factors"/>
    <property type="match status" value="1"/>
</dbReference>
<proteinExistence type="predicted"/>
<dbReference type="Pfam" id="PF10935">
    <property type="entry name" value="DUF2637"/>
    <property type="match status" value="1"/>
</dbReference>
<dbReference type="Gene3D" id="1.10.10.60">
    <property type="entry name" value="Homeodomain-like"/>
    <property type="match status" value="1"/>
</dbReference>
<gene>
    <name evidence="3" type="ORF">C5F51_22935</name>
</gene>
<feature type="transmembrane region" description="Helical" evidence="2">
    <location>
        <begin position="75"/>
        <end position="98"/>
    </location>
</feature>
<sequence>MNTAACTPDPRSSEGPHHMPAPDTVVRTPTPPNAPDRAHGHDRAHAFFWCVLAASATVSVTGNAVHAVLHASAPSIAGAVAVVPPIALLTAVHGVTVLQRKQVRSSAAHRLAVVLTVLIAAGAFWLSFTALRSLAELAGIPHNQAWLWPLIIEGSMTQATVALISITQPPHDTSPTTETAAPTGPTAVPDALPESSGTPAGDEIVRTPEATVAGTTTWREIAAVICARDPARRRDPDEVAHILALHYAEGLNASEIAERTHRSRSTVSRILTRAQTLDPPTT</sequence>
<keyword evidence="4" id="KW-1185">Reference proteome</keyword>
<feature type="region of interest" description="Disordered" evidence="1">
    <location>
        <begin position="168"/>
        <end position="203"/>
    </location>
</feature>
<feature type="region of interest" description="Disordered" evidence="1">
    <location>
        <begin position="1"/>
        <end position="39"/>
    </location>
</feature>
<feature type="transmembrane region" description="Helical" evidence="2">
    <location>
        <begin position="110"/>
        <end position="128"/>
    </location>
</feature>
<dbReference type="InterPro" id="IPR013324">
    <property type="entry name" value="RNA_pol_sigma_r3/r4-like"/>
</dbReference>
<dbReference type="Proteomes" id="UP000238356">
    <property type="component" value="Unassembled WGS sequence"/>
</dbReference>
<dbReference type="Pfam" id="PF13384">
    <property type="entry name" value="HTH_23"/>
    <property type="match status" value="1"/>
</dbReference>
<keyword evidence="2" id="KW-0812">Transmembrane</keyword>
<comment type="caution">
    <text evidence="3">The sequence shown here is derived from an EMBL/GenBank/DDBJ whole genome shotgun (WGS) entry which is preliminary data.</text>
</comment>
<dbReference type="AlphaFoldDB" id="A0A2S6A276"/>